<dbReference type="EMBL" id="CAXIXY010000003">
    <property type="protein sequence ID" value="CAL2079817.1"/>
    <property type="molecule type" value="Genomic_DNA"/>
</dbReference>
<accession>A0ABM9NUQ0</accession>
<keyword evidence="2" id="KW-1185">Reference proteome</keyword>
<protein>
    <submittedName>
        <fullName evidence="1">Uncharacterized protein</fullName>
    </submittedName>
</protein>
<dbReference type="Proteomes" id="UP001497416">
    <property type="component" value="Unassembled WGS sequence"/>
</dbReference>
<name>A0ABM9NUQ0_9FLAO</name>
<gene>
    <name evidence="1" type="ORF">T190607A01A_10926</name>
</gene>
<organism evidence="1 2">
    <name type="scientific">Tenacibaculum platacis</name>
    <dbReference type="NCBI Taxonomy" id="3137852"/>
    <lineage>
        <taxon>Bacteria</taxon>
        <taxon>Pseudomonadati</taxon>
        <taxon>Bacteroidota</taxon>
        <taxon>Flavobacteriia</taxon>
        <taxon>Flavobacteriales</taxon>
        <taxon>Flavobacteriaceae</taxon>
        <taxon>Tenacibaculum</taxon>
    </lineage>
</organism>
<sequence length="72" mass="8581">MLVFVCANCKMFVYLYCFSNSFIIINKNCYVEKMRLIKPISVKEKERKKNQTYFPCLLTSKLPYLKLVSSLR</sequence>
<reference evidence="1 2" key="1">
    <citation type="submission" date="2024-05" db="EMBL/GenBank/DDBJ databases">
        <authorList>
            <person name="Duchaud E."/>
        </authorList>
    </citation>
    <scope>NUCLEOTIDE SEQUENCE [LARGE SCALE GENOMIC DNA]</scope>
    <source>
        <strain evidence="1">Ena-SAMPLE-TAB-13-05-2024-13:56:06:370-140302</strain>
    </source>
</reference>
<evidence type="ECO:0000313" key="1">
    <source>
        <dbReference type="EMBL" id="CAL2079817.1"/>
    </source>
</evidence>
<proteinExistence type="predicted"/>
<evidence type="ECO:0000313" key="2">
    <source>
        <dbReference type="Proteomes" id="UP001497416"/>
    </source>
</evidence>
<comment type="caution">
    <text evidence="1">The sequence shown here is derived from an EMBL/GenBank/DDBJ whole genome shotgun (WGS) entry which is preliminary data.</text>
</comment>